<evidence type="ECO:0000313" key="2">
    <source>
        <dbReference type="Proteomes" id="UP000229708"/>
    </source>
</evidence>
<dbReference type="InterPro" id="IPR019219">
    <property type="entry name" value="DUF2130"/>
</dbReference>
<dbReference type="AlphaFoldDB" id="A0A2M7M1A5"/>
<name>A0A2M7M1A5_9BACT</name>
<proteinExistence type="predicted"/>
<sequence length="163" mass="18744">KRTKAWSEGWVSKLKEDQRQVKADVSILITQVLPNNIKNFGLYHDVWVGGFDAIIGLAMAVRSSLISLAGIKQSMVGKAEKKEILWNYLTGIEFRQRVEAIYEAYQQQRIEIQKERDWFTKKWAKEEKNTQLVLENILGMHGDLEGIVGKTLPEIKGLKMLLE</sequence>
<comment type="caution">
    <text evidence="1">The sequence shown here is derived from an EMBL/GenBank/DDBJ whole genome shotgun (WGS) entry which is preliminary data.</text>
</comment>
<evidence type="ECO:0000313" key="1">
    <source>
        <dbReference type="EMBL" id="PIX74576.1"/>
    </source>
</evidence>
<gene>
    <name evidence="1" type="ORF">COZ39_00170</name>
</gene>
<feature type="non-terminal residue" evidence="1">
    <location>
        <position position="1"/>
    </location>
</feature>
<organism evidence="1 2">
    <name type="scientific">Candidatus Roizmanbacteria bacterium CG_4_10_14_3_um_filter_33_21</name>
    <dbReference type="NCBI Taxonomy" id="1974830"/>
    <lineage>
        <taxon>Bacteria</taxon>
        <taxon>Candidatus Roizmaniibacteriota</taxon>
    </lineage>
</organism>
<accession>A0A2M7M1A5</accession>
<dbReference type="Proteomes" id="UP000229708">
    <property type="component" value="Unassembled WGS sequence"/>
</dbReference>
<dbReference type="Pfam" id="PF09903">
    <property type="entry name" value="DUF2130"/>
    <property type="match status" value="1"/>
</dbReference>
<protein>
    <submittedName>
        <fullName evidence="1">DUF2130 domain-containing protein</fullName>
    </submittedName>
</protein>
<dbReference type="EMBL" id="PFJI01000008">
    <property type="protein sequence ID" value="PIX74576.1"/>
    <property type="molecule type" value="Genomic_DNA"/>
</dbReference>
<reference evidence="2" key="1">
    <citation type="submission" date="2017-09" db="EMBL/GenBank/DDBJ databases">
        <title>Depth-based differentiation of microbial function through sediment-hosted aquifers and enrichment of novel symbionts in the deep terrestrial subsurface.</title>
        <authorList>
            <person name="Probst A.J."/>
            <person name="Ladd B."/>
            <person name="Jarett J.K."/>
            <person name="Geller-Mcgrath D.E."/>
            <person name="Sieber C.M.K."/>
            <person name="Emerson J.B."/>
            <person name="Anantharaman K."/>
            <person name="Thomas B.C."/>
            <person name="Malmstrom R."/>
            <person name="Stieglmeier M."/>
            <person name="Klingl A."/>
            <person name="Woyke T."/>
            <person name="Ryan C.M."/>
            <person name="Banfield J.F."/>
        </authorList>
    </citation>
    <scope>NUCLEOTIDE SEQUENCE [LARGE SCALE GENOMIC DNA]</scope>
</reference>